<dbReference type="SMART" id="SM00552">
    <property type="entry name" value="ADEAMc"/>
    <property type="match status" value="1"/>
</dbReference>
<evidence type="ECO:0000259" key="4">
    <source>
        <dbReference type="PROSITE" id="PS50141"/>
    </source>
</evidence>
<dbReference type="STRING" id="51028.A0A0N4V0Y4"/>
<reference evidence="5 6" key="2">
    <citation type="submission" date="2018-10" db="EMBL/GenBank/DDBJ databases">
        <authorList>
            <consortium name="Pathogen Informatics"/>
        </authorList>
    </citation>
    <scope>NUCLEOTIDE SEQUENCE [LARGE SCALE GENOMIC DNA]</scope>
</reference>
<dbReference type="PANTHER" id="PTHR10910:SF144">
    <property type="entry name" value="A TO I EDITASE DOMAIN-CONTAINING PROTEIN-RELATED"/>
    <property type="match status" value="1"/>
</dbReference>
<dbReference type="GO" id="GO:0005730">
    <property type="term" value="C:nucleolus"/>
    <property type="evidence" value="ECO:0007669"/>
    <property type="project" value="TreeGrafter"/>
</dbReference>
<evidence type="ECO:0000313" key="5">
    <source>
        <dbReference type="EMBL" id="VDD88157.1"/>
    </source>
</evidence>
<feature type="region of interest" description="Disordered" evidence="2">
    <location>
        <begin position="87"/>
        <end position="119"/>
    </location>
</feature>
<dbReference type="Pfam" id="PF02137">
    <property type="entry name" value="A_deamin"/>
    <property type="match status" value="1"/>
</dbReference>
<dbReference type="Gene3D" id="3.30.160.20">
    <property type="match status" value="2"/>
</dbReference>
<protein>
    <submittedName>
        <fullName evidence="7">RNA helicase</fullName>
    </submittedName>
</protein>
<keyword evidence="1" id="KW-0694">RNA-binding</keyword>
<dbReference type="SMART" id="SM00358">
    <property type="entry name" value="DSRM"/>
    <property type="match status" value="2"/>
</dbReference>
<feature type="compositionally biased region" description="Polar residues" evidence="2">
    <location>
        <begin position="87"/>
        <end position="98"/>
    </location>
</feature>
<dbReference type="PANTHER" id="PTHR10910">
    <property type="entry name" value="EUKARYOTE SPECIFIC DSRNA BINDING PROTEIN"/>
    <property type="match status" value="1"/>
</dbReference>
<dbReference type="OrthoDB" id="10268011at2759"/>
<dbReference type="GO" id="GO:0006396">
    <property type="term" value="P:RNA processing"/>
    <property type="evidence" value="ECO:0007669"/>
    <property type="project" value="InterPro"/>
</dbReference>
<reference evidence="7" key="1">
    <citation type="submission" date="2017-02" db="UniProtKB">
        <authorList>
            <consortium name="WormBaseParasite"/>
        </authorList>
    </citation>
    <scope>IDENTIFICATION</scope>
</reference>
<keyword evidence="6" id="KW-1185">Reference proteome</keyword>
<dbReference type="PROSITE" id="PS50137">
    <property type="entry name" value="DS_RBD"/>
    <property type="match status" value="2"/>
</dbReference>
<dbReference type="CDD" id="cd00048">
    <property type="entry name" value="DSRM_SF"/>
    <property type="match status" value="1"/>
</dbReference>
<accession>A0A0N4V0Y4</accession>
<evidence type="ECO:0000256" key="1">
    <source>
        <dbReference type="PROSITE-ProRule" id="PRU00266"/>
    </source>
</evidence>
<feature type="domain" description="DRBM" evidence="3">
    <location>
        <begin position="453"/>
        <end position="527"/>
    </location>
</feature>
<dbReference type="Pfam" id="PF00035">
    <property type="entry name" value="dsrm"/>
    <property type="match status" value="2"/>
</dbReference>
<dbReference type="InterPro" id="IPR014720">
    <property type="entry name" value="dsRBD_dom"/>
</dbReference>
<dbReference type="GO" id="GO:0006382">
    <property type="term" value="P:adenosine to inosine editing"/>
    <property type="evidence" value="ECO:0007669"/>
    <property type="project" value="TreeGrafter"/>
</dbReference>
<dbReference type="InterPro" id="IPR002466">
    <property type="entry name" value="A_deamin"/>
</dbReference>
<feature type="domain" description="DRBM" evidence="3">
    <location>
        <begin position="133"/>
        <end position="198"/>
    </location>
</feature>
<dbReference type="GO" id="GO:0003725">
    <property type="term" value="F:double-stranded RNA binding"/>
    <property type="evidence" value="ECO:0007669"/>
    <property type="project" value="TreeGrafter"/>
</dbReference>
<dbReference type="WBParaSite" id="EVEC_0000359201-mRNA-1">
    <property type="protein sequence ID" value="EVEC_0000359201-mRNA-1"/>
    <property type="gene ID" value="EVEC_0000359201"/>
</dbReference>
<proteinExistence type="predicted"/>
<name>A0A0N4V0Y4_ENTVE</name>
<dbReference type="GO" id="GO:0005737">
    <property type="term" value="C:cytoplasm"/>
    <property type="evidence" value="ECO:0007669"/>
    <property type="project" value="TreeGrafter"/>
</dbReference>
<dbReference type="EMBL" id="UXUI01007558">
    <property type="protein sequence ID" value="VDD88157.1"/>
    <property type="molecule type" value="Genomic_DNA"/>
</dbReference>
<evidence type="ECO:0000256" key="2">
    <source>
        <dbReference type="SAM" id="MobiDB-lite"/>
    </source>
</evidence>
<evidence type="ECO:0000313" key="6">
    <source>
        <dbReference type="Proteomes" id="UP000274131"/>
    </source>
</evidence>
<sequence>MREKVFELNAMADYAYAARWNKVIPAKRSRIAQYEQDQPPPVFFNQPRVTVPPSNYGSEMIKPEYLTDNGGFYGGFYSGFRPPLMDQTTSGASFQGPSTRAFPQKPGPNRPTTFPKPRKYPLREKKYSATGKTAAMVLNELFPDFKEHCVYETLETTAKIPRFKCSFNVRGKNFSAEGSSKKVAKQLACENALKELRPDIILEGPSFKKAEEEKMIALAEQAGKKPEKKKSDPKNSNYFYDYFIRLCREKEASSGEKFQPVFQCNQIPCAPLKPNVKRYLCLLTLRDQGKQYTSESSNKIAAQNCVIREALLDLFKLSSAELKEVERAAITLRPGPPMQVLLQALSFYDRSVCIDSDTGDEKPVEPNSRFVAKCILDNETDLRRLEVAYLTGFVSSLTYMQSLISDVEVIVGPLEESKQKAKDALCIKVITEELGLEMPTNVTGVKKGSIILSPCYALHTLMIKQYRNPRPDVVYSDGVDISGGPNKGPLFKCTVTLNQKEIFEGTGSSKKAAKSAAAEKALNEMFKFDIYAEGAVEALSSKRQRVDETAELCNAVCSLVRTEYESICQVQGCPLTTHIAAFVIIAPDGKKFMAALGAGRNAIIDGRALKSSQGSLLIHMQCAVLARRAFLLYLHKQLEKYGTADSVFEKTEAGKYRLKAGYKVVLYTAFPPNVTRATSEPQRLCCYIGNANLPCATPETVQTFEEITSSGCVNVMSVADKMLKWNHLGVQGALLSYLVEPVFISHYFIGVPSNDRVIANTVLLRFHDGRKNEFIVKSGHSAVRPQGEIYHNWVAEVGMLERLDPATGRTVAGAPSRLSKSELFESWNRLLATVGFNEERLNWSCAEAKQAATIYNCAVTAFYDQLKDRGFGVWQKKDRVDNFTLASFDC</sequence>
<dbReference type="AlphaFoldDB" id="A0A0N4V0Y4"/>
<organism evidence="7">
    <name type="scientific">Enterobius vermicularis</name>
    <name type="common">Human pinworm</name>
    <dbReference type="NCBI Taxonomy" id="51028"/>
    <lineage>
        <taxon>Eukaryota</taxon>
        <taxon>Metazoa</taxon>
        <taxon>Ecdysozoa</taxon>
        <taxon>Nematoda</taxon>
        <taxon>Chromadorea</taxon>
        <taxon>Rhabditida</taxon>
        <taxon>Spirurina</taxon>
        <taxon>Oxyuridomorpha</taxon>
        <taxon>Oxyuroidea</taxon>
        <taxon>Oxyuridae</taxon>
        <taxon>Enterobius</taxon>
    </lineage>
</organism>
<gene>
    <name evidence="5" type="ORF">EVEC_LOCUS3300</name>
</gene>
<evidence type="ECO:0000313" key="7">
    <source>
        <dbReference type="WBParaSite" id="EVEC_0000359201-mRNA-1"/>
    </source>
</evidence>
<dbReference type="GO" id="GO:0008251">
    <property type="term" value="F:tRNA-specific adenosine deaminase activity"/>
    <property type="evidence" value="ECO:0007669"/>
    <property type="project" value="TreeGrafter"/>
</dbReference>
<evidence type="ECO:0000259" key="3">
    <source>
        <dbReference type="PROSITE" id="PS50137"/>
    </source>
</evidence>
<dbReference type="PROSITE" id="PS50141">
    <property type="entry name" value="A_DEAMIN_EDITASE"/>
    <property type="match status" value="1"/>
</dbReference>
<dbReference type="GO" id="GO:0003726">
    <property type="term" value="F:double-stranded RNA adenosine deaminase activity"/>
    <property type="evidence" value="ECO:0007669"/>
    <property type="project" value="TreeGrafter"/>
</dbReference>
<dbReference type="SUPFAM" id="SSF54768">
    <property type="entry name" value="dsRNA-binding domain-like"/>
    <property type="match status" value="2"/>
</dbReference>
<feature type="domain" description="A to I editase" evidence="4">
    <location>
        <begin position="595"/>
        <end position="879"/>
    </location>
</feature>
<dbReference type="Proteomes" id="UP000274131">
    <property type="component" value="Unassembled WGS sequence"/>
</dbReference>